<dbReference type="GO" id="GO:0004644">
    <property type="term" value="F:phosphoribosylglycinamide formyltransferase activity"/>
    <property type="evidence" value="ECO:0007669"/>
    <property type="project" value="UniProtKB-EC"/>
</dbReference>
<dbReference type="PANTHER" id="PTHR43369">
    <property type="entry name" value="PHOSPHORIBOSYLGLYCINAMIDE FORMYLTRANSFERASE"/>
    <property type="match status" value="1"/>
</dbReference>
<dbReference type="GO" id="GO:0005829">
    <property type="term" value="C:cytosol"/>
    <property type="evidence" value="ECO:0007669"/>
    <property type="project" value="TreeGrafter"/>
</dbReference>
<dbReference type="KEGG" id="gbn:GEOBRER4_23950"/>
<evidence type="ECO:0000256" key="3">
    <source>
        <dbReference type="ARBA" id="ARBA00022679"/>
    </source>
</evidence>
<keyword evidence="4" id="KW-0658">Purine biosynthesis</keyword>
<dbReference type="GO" id="GO:0006189">
    <property type="term" value="P:'de novo' IMP biosynthetic process"/>
    <property type="evidence" value="ECO:0007669"/>
    <property type="project" value="TreeGrafter"/>
</dbReference>
<proteinExistence type="predicted"/>
<comment type="pathway">
    <text evidence="1">Purine metabolism; IMP biosynthesis via de novo pathway; N(2)-formyl-N(1)-(5-phospho-D-ribosyl)glycinamide from N(1)-(5-phospho-D-ribosyl)glycinamide (10-formyl THF route): step 1/1.</text>
</comment>
<dbReference type="AlphaFoldDB" id="A0A6S6M894"/>
<dbReference type="RefSeq" id="WP_185242511.1">
    <property type="nucleotide sequence ID" value="NZ_AP023213.1"/>
</dbReference>
<evidence type="ECO:0000259" key="5">
    <source>
        <dbReference type="Pfam" id="PF00551"/>
    </source>
</evidence>
<accession>A0A6S6M894</accession>
<dbReference type="InterPro" id="IPR002376">
    <property type="entry name" value="Formyl_transf_N"/>
</dbReference>
<evidence type="ECO:0000313" key="6">
    <source>
        <dbReference type="EMBL" id="BCG47645.1"/>
    </source>
</evidence>
<dbReference type="Pfam" id="PF00551">
    <property type="entry name" value="Formyl_trans_N"/>
    <property type="match status" value="1"/>
</dbReference>
<dbReference type="EC" id="2.1.2.2" evidence="2"/>
<dbReference type="InterPro" id="IPR036477">
    <property type="entry name" value="Formyl_transf_N_sf"/>
</dbReference>
<gene>
    <name evidence="6" type="ORF">GEOBRER4_n2484</name>
</gene>
<evidence type="ECO:0000313" key="7">
    <source>
        <dbReference type="Proteomes" id="UP000515472"/>
    </source>
</evidence>
<keyword evidence="7" id="KW-1185">Reference proteome</keyword>
<evidence type="ECO:0000256" key="4">
    <source>
        <dbReference type="ARBA" id="ARBA00022755"/>
    </source>
</evidence>
<sequence length="292" mass="32648">MKDLRVVLVVSTDPSDLFFANQLARRFSAVAVVVEDQAAAPLGPRLRRTVRRLLSPWKLPEHLRGQRIIAEHVRRTALIDREGFGEEGYQLQLPPGCQLVELSGKGVLNRPETVERVRRLEPDLLVLCGCSILKKEILSVPRLGTLNLHGGLAQRYRGVWTTLWAVVNHEPEYVGATVHFVTPDIDDGDIVHQGRPELGADDDPESLYVKVVRLGVEMMASAVAGVAAGEVKRYPLEERGRLYLSSMVTPEVLARAWQATEEGVMREYLADRDRRDQAVLPLMRGVFPPQGR</sequence>
<dbReference type="CDD" id="cd08653">
    <property type="entry name" value="FMT_core_like_3"/>
    <property type="match status" value="1"/>
</dbReference>
<evidence type="ECO:0000256" key="1">
    <source>
        <dbReference type="ARBA" id="ARBA00005054"/>
    </source>
</evidence>
<dbReference type="PANTHER" id="PTHR43369:SF2">
    <property type="entry name" value="PHOSPHORIBOSYLGLYCINAMIDE FORMYLTRANSFERASE"/>
    <property type="match status" value="1"/>
</dbReference>
<dbReference type="EMBL" id="AP023213">
    <property type="protein sequence ID" value="BCG47645.1"/>
    <property type="molecule type" value="Genomic_DNA"/>
</dbReference>
<keyword evidence="3 6" id="KW-0808">Transferase</keyword>
<feature type="domain" description="Formyl transferase N-terminal" evidence="5">
    <location>
        <begin position="110"/>
        <end position="222"/>
    </location>
</feature>
<name>A0A6S6M894_9BACT</name>
<reference evidence="6 7" key="1">
    <citation type="submission" date="2020-06" db="EMBL/GenBank/DDBJ databases">
        <title>Interaction of electrochemicaly active bacteria, Geobacter bremensis R4 on different carbon anode.</title>
        <authorList>
            <person name="Meng L."/>
            <person name="Yoshida N."/>
        </authorList>
    </citation>
    <scope>NUCLEOTIDE SEQUENCE [LARGE SCALE GENOMIC DNA]</scope>
    <source>
        <strain evidence="6 7">R4</strain>
    </source>
</reference>
<protein>
    <recommendedName>
        <fullName evidence="2">phosphoribosylglycinamide formyltransferase 1</fullName>
        <ecNumber evidence="2">2.1.2.2</ecNumber>
    </recommendedName>
</protein>
<dbReference type="SUPFAM" id="SSF53328">
    <property type="entry name" value="Formyltransferase"/>
    <property type="match status" value="1"/>
</dbReference>
<organism evidence="6 7">
    <name type="scientific">Citrifermentans bremense</name>
    <dbReference type="NCBI Taxonomy" id="60035"/>
    <lineage>
        <taxon>Bacteria</taxon>
        <taxon>Pseudomonadati</taxon>
        <taxon>Thermodesulfobacteriota</taxon>
        <taxon>Desulfuromonadia</taxon>
        <taxon>Geobacterales</taxon>
        <taxon>Geobacteraceae</taxon>
        <taxon>Citrifermentans</taxon>
    </lineage>
</organism>
<dbReference type="Gene3D" id="3.40.50.170">
    <property type="entry name" value="Formyl transferase, N-terminal domain"/>
    <property type="match status" value="1"/>
</dbReference>
<evidence type="ECO:0000256" key="2">
    <source>
        <dbReference type="ARBA" id="ARBA00012254"/>
    </source>
</evidence>
<dbReference type="Proteomes" id="UP000515472">
    <property type="component" value="Chromosome"/>
</dbReference>